<dbReference type="GeneID" id="109612846"/>
<proteinExistence type="predicted"/>
<reference evidence="3" key="1">
    <citation type="submission" date="2025-08" db="UniProtKB">
        <authorList>
            <consortium name="RefSeq"/>
        </authorList>
    </citation>
    <scope>IDENTIFICATION</scope>
    <source>
        <strain evidence="3">Aabys</strain>
        <tissue evidence="3">Whole body</tissue>
    </source>
</reference>
<feature type="transmembrane region" description="Helical" evidence="1">
    <location>
        <begin position="60"/>
        <end position="87"/>
    </location>
</feature>
<keyword evidence="2" id="KW-1185">Reference proteome</keyword>
<keyword evidence="1" id="KW-0812">Transmembrane</keyword>
<gene>
    <name evidence="3" type="primary">LOC109612846</name>
</gene>
<sequence length="198" mass="22843">MKLEKLKILSLNLFVIMFKATTLNPYRLQRNLEENFNIKKVEIYLSKPCGSSFHLCHHVLVWLVSLFLVSKFLAGYMTLAANVIAFWKNSWFPILTEALPQLLIPPLLAQAFDHILLNSIEVVLGYLTLYYFAPTTNSKVSILVIFLTAMTIKIVIAIGTLNIYSDFYQHLKKPIHRGHESFESLPDHEFFIKTIKLN</sequence>
<accession>A0ABM3UKS7</accession>
<feature type="transmembrane region" description="Helical" evidence="1">
    <location>
        <begin position="140"/>
        <end position="164"/>
    </location>
</feature>
<evidence type="ECO:0000313" key="2">
    <source>
        <dbReference type="Proteomes" id="UP001652621"/>
    </source>
</evidence>
<protein>
    <submittedName>
        <fullName evidence="3">Uncharacterized protein LOC109612846 isoform X1</fullName>
    </submittedName>
</protein>
<feature type="transmembrane region" description="Helical" evidence="1">
    <location>
        <begin position="107"/>
        <end position="133"/>
    </location>
</feature>
<dbReference type="RefSeq" id="XP_058974139.1">
    <property type="nucleotide sequence ID" value="XM_059118156.1"/>
</dbReference>
<keyword evidence="1" id="KW-1133">Transmembrane helix</keyword>
<organism evidence="2 3">
    <name type="scientific">Musca domestica</name>
    <name type="common">House fly</name>
    <dbReference type="NCBI Taxonomy" id="7370"/>
    <lineage>
        <taxon>Eukaryota</taxon>
        <taxon>Metazoa</taxon>
        <taxon>Ecdysozoa</taxon>
        <taxon>Arthropoda</taxon>
        <taxon>Hexapoda</taxon>
        <taxon>Insecta</taxon>
        <taxon>Pterygota</taxon>
        <taxon>Neoptera</taxon>
        <taxon>Endopterygota</taxon>
        <taxon>Diptera</taxon>
        <taxon>Brachycera</taxon>
        <taxon>Muscomorpha</taxon>
        <taxon>Muscoidea</taxon>
        <taxon>Muscidae</taxon>
        <taxon>Musca</taxon>
    </lineage>
</organism>
<evidence type="ECO:0000256" key="1">
    <source>
        <dbReference type="SAM" id="Phobius"/>
    </source>
</evidence>
<dbReference type="Proteomes" id="UP001652621">
    <property type="component" value="Unplaced"/>
</dbReference>
<name>A0ABM3UKS7_MUSDO</name>
<keyword evidence="1" id="KW-0472">Membrane</keyword>
<evidence type="ECO:0000313" key="3">
    <source>
        <dbReference type="RefSeq" id="XP_058974139.1"/>
    </source>
</evidence>